<dbReference type="Proteomes" id="UP000494115">
    <property type="component" value="Unassembled WGS sequence"/>
</dbReference>
<evidence type="ECO:0000313" key="2">
    <source>
        <dbReference type="Proteomes" id="UP000494115"/>
    </source>
</evidence>
<dbReference type="EMBL" id="CADIKM010000016">
    <property type="protein sequence ID" value="CAB3792745.1"/>
    <property type="molecule type" value="Genomic_DNA"/>
</dbReference>
<reference evidence="1 2" key="1">
    <citation type="submission" date="2020-04" db="EMBL/GenBank/DDBJ databases">
        <authorList>
            <person name="De Canck E."/>
        </authorList>
    </citation>
    <scope>NUCLEOTIDE SEQUENCE [LARGE SCALE GENOMIC DNA]</scope>
    <source>
        <strain evidence="1 2">LMG 28138</strain>
    </source>
</reference>
<name>A0A6S7B9V7_9BURK</name>
<evidence type="ECO:0000313" key="1">
    <source>
        <dbReference type="EMBL" id="CAB3792745.1"/>
    </source>
</evidence>
<organism evidence="1 2">
    <name type="scientific">Pararobbsia alpina</name>
    <dbReference type="NCBI Taxonomy" id="621374"/>
    <lineage>
        <taxon>Bacteria</taxon>
        <taxon>Pseudomonadati</taxon>
        <taxon>Pseudomonadota</taxon>
        <taxon>Betaproteobacteria</taxon>
        <taxon>Burkholderiales</taxon>
        <taxon>Burkholderiaceae</taxon>
        <taxon>Pararobbsia</taxon>
    </lineage>
</organism>
<proteinExistence type="predicted"/>
<protein>
    <submittedName>
        <fullName evidence="1">Uncharacterized protein</fullName>
    </submittedName>
</protein>
<dbReference type="RefSeq" id="WP_175105924.1">
    <property type="nucleotide sequence ID" value="NZ_CADIKM010000016.1"/>
</dbReference>
<accession>A0A6S7B9V7</accession>
<gene>
    <name evidence="1" type="ORF">LMG28138_03401</name>
</gene>
<keyword evidence="2" id="KW-1185">Reference proteome</keyword>
<dbReference type="AlphaFoldDB" id="A0A6S7B9V7"/>
<sequence>MVYLDKHAVLIGPRKVHLFVEYSGIKQCHIEIAGDAADVCLAWIGHEVPAATPAMCPEMGRIQDR</sequence>